<gene>
    <name evidence="1" type="ORF">Cgig2_023050</name>
</gene>
<proteinExistence type="predicted"/>
<evidence type="ECO:0000313" key="2">
    <source>
        <dbReference type="Proteomes" id="UP001153076"/>
    </source>
</evidence>
<keyword evidence="2" id="KW-1185">Reference proteome</keyword>
<evidence type="ECO:0000313" key="1">
    <source>
        <dbReference type="EMBL" id="KAJ8432920.1"/>
    </source>
</evidence>
<name>A0A9Q1JXJ6_9CARY</name>
<dbReference type="AlphaFoldDB" id="A0A9Q1JXJ6"/>
<protein>
    <submittedName>
        <fullName evidence="1">Uncharacterized protein</fullName>
    </submittedName>
</protein>
<organism evidence="1 2">
    <name type="scientific">Carnegiea gigantea</name>
    <dbReference type="NCBI Taxonomy" id="171969"/>
    <lineage>
        <taxon>Eukaryota</taxon>
        <taxon>Viridiplantae</taxon>
        <taxon>Streptophyta</taxon>
        <taxon>Embryophyta</taxon>
        <taxon>Tracheophyta</taxon>
        <taxon>Spermatophyta</taxon>
        <taxon>Magnoliopsida</taxon>
        <taxon>eudicotyledons</taxon>
        <taxon>Gunneridae</taxon>
        <taxon>Pentapetalae</taxon>
        <taxon>Caryophyllales</taxon>
        <taxon>Cactineae</taxon>
        <taxon>Cactaceae</taxon>
        <taxon>Cactoideae</taxon>
        <taxon>Echinocereeae</taxon>
        <taxon>Carnegiea</taxon>
    </lineage>
</organism>
<sequence length="167" mass="18433">MATGLEEAWKGLRLTEEEAAVVEYVEDTPEERLEQVSLFFACKLLTESVFKIGGMKSVLTNVWKHVKGIVIKGKEIKGAQTKLVFDNANNKLNDTGKAIQDKNESGSKMMIIDEAAMVTPSDAVKRKIEDIISGCEHEKVLVIMKNTKGEIDLSSPMGVAMQPHLVE</sequence>
<accession>A0A9Q1JXJ6</accession>
<comment type="caution">
    <text evidence="1">The sequence shown here is derived from an EMBL/GenBank/DDBJ whole genome shotgun (WGS) entry which is preliminary data.</text>
</comment>
<reference evidence="1" key="1">
    <citation type="submission" date="2022-04" db="EMBL/GenBank/DDBJ databases">
        <title>Carnegiea gigantea Genome sequencing and assembly v2.</title>
        <authorList>
            <person name="Copetti D."/>
            <person name="Sanderson M.J."/>
            <person name="Burquez A."/>
            <person name="Wojciechowski M.F."/>
        </authorList>
    </citation>
    <scope>NUCLEOTIDE SEQUENCE</scope>
    <source>
        <strain evidence="1">SGP5-SGP5p</strain>
        <tissue evidence="1">Aerial part</tissue>
    </source>
</reference>
<dbReference type="Proteomes" id="UP001153076">
    <property type="component" value="Unassembled WGS sequence"/>
</dbReference>
<dbReference type="EMBL" id="JAKOGI010000573">
    <property type="protein sequence ID" value="KAJ8432920.1"/>
    <property type="molecule type" value="Genomic_DNA"/>
</dbReference>